<keyword evidence="5 16" id="KW-0812">Transmembrane</keyword>
<evidence type="ECO:0000256" key="9">
    <source>
        <dbReference type="ARBA" id="ARBA00023136"/>
    </source>
</evidence>
<evidence type="ECO:0000256" key="13">
    <source>
        <dbReference type="ARBA" id="ARBA00038060"/>
    </source>
</evidence>
<evidence type="ECO:0000256" key="15">
    <source>
        <dbReference type="ARBA" id="ARBA00039389"/>
    </source>
</evidence>
<dbReference type="RefSeq" id="WP_005297354.1">
    <property type="nucleotide sequence ID" value="NZ_AP028090.1"/>
</dbReference>
<dbReference type="GO" id="GO:0015035">
    <property type="term" value="F:protein-disulfide reductase activity"/>
    <property type="evidence" value="ECO:0007669"/>
    <property type="project" value="InterPro"/>
</dbReference>
<gene>
    <name evidence="17" type="ORF">CRM76_18095</name>
</gene>
<keyword evidence="3" id="KW-1003">Cell membrane</keyword>
<dbReference type="EMBL" id="PDDV01000013">
    <property type="protein sequence ID" value="PEH73703.1"/>
    <property type="molecule type" value="Genomic_DNA"/>
</dbReference>
<dbReference type="NCBIfam" id="NF003304">
    <property type="entry name" value="PRK04307.1"/>
    <property type="match status" value="1"/>
</dbReference>
<evidence type="ECO:0000256" key="7">
    <source>
        <dbReference type="ARBA" id="ARBA00022989"/>
    </source>
</evidence>
<keyword evidence="6" id="KW-0249">Electron transport</keyword>
<dbReference type="InterPro" id="IPR050183">
    <property type="entry name" value="DsbB"/>
</dbReference>
<evidence type="ECO:0000256" key="11">
    <source>
        <dbReference type="ARBA" id="ARBA00023284"/>
    </source>
</evidence>
<dbReference type="Gene3D" id="1.20.1550.10">
    <property type="entry name" value="DsbB-like"/>
    <property type="match status" value="1"/>
</dbReference>
<keyword evidence="7 16" id="KW-1133">Transmembrane helix</keyword>
<name>A0A2A7U625_EDWTA</name>
<dbReference type="Proteomes" id="UP000219788">
    <property type="component" value="Unassembled WGS sequence"/>
</dbReference>
<dbReference type="PANTHER" id="PTHR36570:SF1">
    <property type="entry name" value="PROTEIN-DISULFIDE OXIDOREDUCTASE DSBI"/>
    <property type="match status" value="1"/>
</dbReference>
<evidence type="ECO:0000256" key="2">
    <source>
        <dbReference type="ARBA" id="ARBA00022448"/>
    </source>
</evidence>
<dbReference type="GO" id="GO:0006457">
    <property type="term" value="P:protein folding"/>
    <property type="evidence" value="ECO:0007669"/>
    <property type="project" value="InterPro"/>
</dbReference>
<evidence type="ECO:0000256" key="5">
    <source>
        <dbReference type="ARBA" id="ARBA00022692"/>
    </source>
</evidence>
<proteinExistence type="inferred from homology"/>
<evidence type="ECO:0000256" key="8">
    <source>
        <dbReference type="ARBA" id="ARBA00023002"/>
    </source>
</evidence>
<dbReference type="PANTHER" id="PTHR36570">
    <property type="entry name" value="DISULFIDE BOND FORMATION PROTEIN B"/>
    <property type="match status" value="1"/>
</dbReference>
<keyword evidence="11" id="KW-0676">Redox-active center</keyword>
<evidence type="ECO:0000256" key="3">
    <source>
        <dbReference type="ARBA" id="ARBA00022475"/>
    </source>
</evidence>
<dbReference type="GeneID" id="93122972"/>
<evidence type="ECO:0000256" key="12">
    <source>
        <dbReference type="ARBA" id="ARBA00037310"/>
    </source>
</evidence>
<keyword evidence="2" id="KW-0813">Transport</keyword>
<evidence type="ECO:0000256" key="6">
    <source>
        <dbReference type="ARBA" id="ARBA00022982"/>
    </source>
</evidence>
<dbReference type="OrthoDB" id="3711263at2"/>
<dbReference type="AlphaFoldDB" id="A0A2A7U625"/>
<dbReference type="InterPro" id="IPR023380">
    <property type="entry name" value="DsbB-like_sf"/>
</dbReference>
<dbReference type="Pfam" id="PF02600">
    <property type="entry name" value="DsbB"/>
    <property type="match status" value="1"/>
</dbReference>
<keyword evidence="4" id="KW-0997">Cell inner membrane</keyword>
<dbReference type="InterPro" id="IPR003752">
    <property type="entry name" value="DiS_bond_form_DsbB/BdbC"/>
</dbReference>
<feature type="transmembrane region" description="Helical" evidence="16">
    <location>
        <begin position="58"/>
        <end position="76"/>
    </location>
</feature>
<comment type="caution">
    <text evidence="17">The sequence shown here is derived from an EMBL/GenBank/DDBJ whole genome shotgun (WGS) entry which is preliminary data.</text>
</comment>
<dbReference type="GO" id="GO:0005886">
    <property type="term" value="C:plasma membrane"/>
    <property type="evidence" value="ECO:0007669"/>
    <property type="project" value="UniProtKB-SubCell"/>
</dbReference>
<organism evidence="17 18">
    <name type="scientific">Edwardsiella tarda</name>
    <dbReference type="NCBI Taxonomy" id="636"/>
    <lineage>
        <taxon>Bacteria</taxon>
        <taxon>Pseudomonadati</taxon>
        <taxon>Pseudomonadota</taxon>
        <taxon>Gammaproteobacteria</taxon>
        <taxon>Enterobacterales</taxon>
        <taxon>Hafniaceae</taxon>
        <taxon>Edwardsiella</taxon>
    </lineage>
</organism>
<sequence length="233" mass="26151">MFATLWHDLRRNPLTTLVRWQDRRFLWLLMALVMGGLVVLAHAFFQIYLYMAPCEQCVYIRFAMLVMVIGGLVAAINPRNLLLKLFGCLAAFYGTVIGMGYSIKLNAIHHAVHSPDALFGVQGCSAEPHFPFGLPLADWSPSWFKPTGDCGYDAPMVPQGVSLDGVQRWFIDMYVQADGWYLIPSMKLMNMAQACFLAFALCFAILTIMTLAWGIHLWRTRTAAASHSPSTPR</sequence>
<keyword evidence="10" id="KW-1015">Disulfide bond</keyword>
<keyword evidence="8" id="KW-0560">Oxidoreductase</keyword>
<comment type="subunit">
    <text evidence="14">Interacts with DsbL.</text>
</comment>
<evidence type="ECO:0000256" key="16">
    <source>
        <dbReference type="SAM" id="Phobius"/>
    </source>
</evidence>
<protein>
    <recommendedName>
        <fullName evidence="15">Putative protein-disulfide oxidoreductase DsbI</fullName>
    </recommendedName>
</protein>
<evidence type="ECO:0000256" key="14">
    <source>
        <dbReference type="ARBA" id="ARBA00038526"/>
    </source>
</evidence>
<dbReference type="STRING" id="636.AAW15_13425"/>
<evidence type="ECO:0000256" key="4">
    <source>
        <dbReference type="ARBA" id="ARBA00022519"/>
    </source>
</evidence>
<evidence type="ECO:0000256" key="1">
    <source>
        <dbReference type="ARBA" id="ARBA00004429"/>
    </source>
</evidence>
<dbReference type="SUPFAM" id="SSF158442">
    <property type="entry name" value="DsbB-like"/>
    <property type="match status" value="1"/>
</dbReference>
<evidence type="ECO:0000256" key="10">
    <source>
        <dbReference type="ARBA" id="ARBA00023157"/>
    </source>
</evidence>
<comment type="function">
    <text evidence="12">Required for disulfide bond formation in some proteins. Part of a redox system composed of DsbI and DsbL that mediates formation of an essential disulfide bond in AssT.</text>
</comment>
<evidence type="ECO:0000313" key="17">
    <source>
        <dbReference type="EMBL" id="PEH73703.1"/>
    </source>
</evidence>
<comment type="subcellular location">
    <subcellularLocation>
        <location evidence="1">Cell inner membrane</location>
        <topology evidence="1">Multi-pass membrane protein</topology>
    </subcellularLocation>
</comment>
<feature type="transmembrane region" description="Helical" evidence="16">
    <location>
        <begin position="25"/>
        <end position="51"/>
    </location>
</feature>
<evidence type="ECO:0000313" key="18">
    <source>
        <dbReference type="Proteomes" id="UP000219788"/>
    </source>
</evidence>
<accession>A0A2A7U625</accession>
<keyword evidence="9 16" id="KW-0472">Membrane</keyword>
<comment type="similarity">
    <text evidence="13">Belongs to the DsbB family. DsbI subfamily.</text>
</comment>
<reference evidence="18" key="1">
    <citation type="submission" date="2017-09" db="EMBL/GenBank/DDBJ databases">
        <title>FDA dAtabase for Regulatory Grade micrObial Sequences (FDA-ARGOS): Supporting development and validation of Infectious Disease Dx tests.</title>
        <authorList>
            <person name="Goldberg B."/>
            <person name="Campos J."/>
            <person name="Tallon L."/>
            <person name="Sadzewicz L."/>
            <person name="Ott S."/>
            <person name="Zhao X."/>
            <person name="Nagaraj S."/>
            <person name="Vavikolanu K."/>
            <person name="Aluvathingal J."/>
            <person name="Nadendla S."/>
            <person name="Geyer C."/>
            <person name="Sichtig H."/>
        </authorList>
    </citation>
    <scope>NUCLEOTIDE SEQUENCE [LARGE SCALE GENOMIC DNA]</scope>
    <source>
        <strain evidence="18">FDAARGOS_370</strain>
    </source>
</reference>
<feature type="transmembrane region" description="Helical" evidence="16">
    <location>
        <begin position="194"/>
        <end position="215"/>
    </location>
</feature>
<feature type="transmembrane region" description="Helical" evidence="16">
    <location>
        <begin position="82"/>
        <end position="103"/>
    </location>
</feature>